<name>A0A843UD64_COLES</name>
<organism evidence="1 2">
    <name type="scientific">Colocasia esculenta</name>
    <name type="common">Wild taro</name>
    <name type="synonym">Arum esculentum</name>
    <dbReference type="NCBI Taxonomy" id="4460"/>
    <lineage>
        <taxon>Eukaryota</taxon>
        <taxon>Viridiplantae</taxon>
        <taxon>Streptophyta</taxon>
        <taxon>Embryophyta</taxon>
        <taxon>Tracheophyta</taxon>
        <taxon>Spermatophyta</taxon>
        <taxon>Magnoliopsida</taxon>
        <taxon>Liliopsida</taxon>
        <taxon>Araceae</taxon>
        <taxon>Aroideae</taxon>
        <taxon>Colocasieae</taxon>
        <taxon>Colocasia</taxon>
    </lineage>
</organism>
<proteinExistence type="predicted"/>
<accession>A0A843UD64</accession>
<keyword evidence="2" id="KW-1185">Reference proteome</keyword>
<protein>
    <submittedName>
        <fullName evidence="1">Uncharacterized protein</fullName>
    </submittedName>
</protein>
<dbReference type="Proteomes" id="UP000652761">
    <property type="component" value="Unassembled WGS sequence"/>
</dbReference>
<evidence type="ECO:0000313" key="1">
    <source>
        <dbReference type="EMBL" id="MQL80066.1"/>
    </source>
</evidence>
<gene>
    <name evidence="1" type="ORF">Taro_012524</name>
</gene>
<dbReference type="EMBL" id="NMUH01000489">
    <property type="protein sequence ID" value="MQL80066.1"/>
    <property type="molecule type" value="Genomic_DNA"/>
</dbReference>
<sequence length="69" mass="7696">MKSGYIEEDLRQKRRRLRSWDEGDGLVSVGVAFEILVASVGLCASTDIPIDVPAAGRRRRNLKSYGFVN</sequence>
<dbReference type="AlphaFoldDB" id="A0A843UD64"/>
<evidence type="ECO:0000313" key="2">
    <source>
        <dbReference type="Proteomes" id="UP000652761"/>
    </source>
</evidence>
<reference evidence="1" key="1">
    <citation type="submission" date="2017-07" db="EMBL/GenBank/DDBJ databases">
        <title>Taro Niue Genome Assembly and Annotation.</title>
        <authorList>
            <person name="Atibalentja N."/>
            <person name="Keating K."/>
            <person name="Fields C.J."/>
        </authorList>
    </citation>
    <scope>NUCLEOTIDE SEQUENCE</scope>
    <source>
        <strain evidence="1">Niue_2</strain>
        <tissue evidence="1">Leaf</tissue>
    </source>
</reference>
<comment type="caution">
    <text evidence="1">The sequence shown here is derived from an EMBL/GenBank/DDBJ whole genome shotgun (WGS) entry which is preliminary data.</text>
</comment>